<accession>A2F2D8</accession>
<keyword evidence="2" id="KW-1185">Reference proteome</keyword>
<protein>
    <submittedName>
        <fullName evidence="1">Uncharacterized protein</fullName>
    </submittedName>
</protein>
<gene>
    <name evidence="1" type="ORF">TVAG_168350</name>
</gene>
<evidence type="ECO:0000313" key="1">
    <source>
        <dbReference type="EMBL" id="EAY00904.1"/>
    </source>
</evidence>
<dbReference type="AlphaFoldDB" id="A2F2D8"/>
<dbReference type="KEGG" id="tva:4758727"/>
<proteinExistence type="predicted"/>
<dbReference type="RefSeq" id="XP_001313833.1">
    <property type="nucleotide sequence ID" value="XM_001313832.1"/>
</dbReference>
<dbReference type="Proteomes" id="UP000001542">
    <property type="component" value="Unassembled WGS sequence"/>
</dbReference>
<reference evidence="1" key="1">
    <citation type="submission" date="2006-10" db="EMBL/GenBank/DDBJ databases">
        <authorList>
            <person name="Amadeo P."/>
            <person name="Zhao Q."/>
            <person name="Wortman J."/>
            <person name="Fraser-Liggett C."/>
            <person name="Carlton J."/>
        </authorList>
    </citation>
    <scope>NUCLEOTIDE SEQUENCE</scope>
    <source>
        <strain evidence="1">G3</strain>
    </source>
</reference>
<dbReference type="VEuPathDB" id="TrichDB:TVAG_168350"/>
<dbReference type="InParanoid" id="A2F2D8"/>
<evidence type="ECO:0000313" key="2">
    <source>
        <dbReference type="Proteomes" id="UP000001542"/>
    </source>
</evidence>
<dbReference type="EMBL" id="DS113585">
    <property type="protein sequence ID" value="EAY00904.1"/>
    <property type="molecule type" value="Genomic_DNA"/>
</dbReference>
<name>A2F2D8_TRIV3</name>
<reference evidence="1" key="2">
    <citation type="journal article" date="2007" name="Science">
        <title>Draft genome sequence of the sexually transmitted pathogen Trichomonas vaginalis.</title>
        <authorList>
            <person name="Carlton J.M."/>
            <person name="Hirt R.P."/>
            <person name="Silva J.C."/>
            <person name="Delcher A.L."/>
            <person name="Schatz M."/>
            <person name="Zhao Q."/>
            <person name="Wortman J.R."/>
            <person name="Bidwell S.L."/>
            <person name="Alsmark U.C.M."/>
            <person name="Besteiro S."/>
            <person name="Sicheritz-Ponten T."/>
            <person name="Noel C.J."/>
            <person name="Dacks J.B."/>
            <person name="Foster P.G."/>
            <person name="Simillion C."/>
            <person name="Van de Peer Y."/>
            <person name="Miranda-Saavedra D."/>
            <person name="Barton G.J."/>
            <person name="Westrop G.D."/>
            <person name="Mueller S."/>
            <person name="Dessi D."/>
            <person name="Fiori P.L."/>
            <person name="Ren Q."/>
            <person name="Paulsen I."/>
            <person name="Zhang H."/>
            <person name="Bastida-Corcuera F.D."/>
            <person name="Simoes-Barbosa A."/>
            <person name="Brown M.T."/>
            <person name="Hayes R.D."/>
            <person name="Mukherjee M."/>
            <person name="Okumura C.Y."/>
            <person name="Schneider R."/>
            <person name="Smith A.J."/>
            <person name="Vanacova S."/>
            <person name="Villalvazo M."/>
            <person name="Haas B.J."/>
            <person name="Pertea M."/>
            <person name="Feldblyum T.V."/>
            <person name="Utterback T.R."/>
            <person name="Shu C.L."/>
            <person name="Osoegawa K."/>
            <person name="de Jong P.J."/>
            <person name="Hrdy I."/>
            <person name="Horvathova L."/>
            <person name="Zubacova Z."/>
            <person name="Dolezal P."/>
            <person name="Malik S.B."/>
            <person name="Logsdon J.M. Jr."/>
            <person name="Henze K."/>
            <person name="Gupta A."/>
            <person name="Wang C.C."/>
            <person name="Dunne R.L."/>
            <person name="Upcroft J.A."/>
            <person name="Upcroft P."/>
            <person name="White O."/>
            <person name="Salzberg S.L."/>
            <person name="Tang P."/>
            <person name="Chiu C.-H."/>
            <person name="Lee Y.-S."/>
            <person name="Embley T.M."/>
            <person name="Coombs G.H."/>
            <person name="Mottram J.C."/>
            <person name="Tachezy J."/>
            <person name="Fraser-Liggett C.M."/>
            <person name="Johnson P.J."/>
        </authorList>
    </citation>
    <scope>NUCLEOTIDE SEQUENCE [LARGE SCALE GENOMIC DNA]</scope>
    <source>
        <strain evidence="1">G3</strain>
    </source>
</reference>
<dbReference type="VEuPathDB" id="TrichDB:TVAGG3_0252870"/>
<organism evidence="1 2">
    <name type="scientific">Trichomonas vaginalis (strain ATCC PRA-98 / G3)</name>
    <dbReference type="NCBI Taxonomy" id="412133"/>
    <lineage>
        <taxon>Eukaryota</taxon>
        <taxon>Metamonada</taxon>
        <taxon>Parabasalia</taxon>
        <taxon>Trichomonadida</taxon>
        <taxon>Trichomonadidae</taxon>
        <taxon>Trichomonas</taxon>
    </lineage>
</organism>
<sequence>MFYKYITEEEIHEGNDTEVKLSKDKISGNIPIDILISEAYKLALCFNSFQESKDFLKGIAASYRYISEFHDPLSILVLVIHRFITFYNETIIHSKDISGIHEHYNEFDHIQSFGTTRSEERIGNGRFCFIYEKGKFYEAQNNNKVVNYPTFNLMRSKSGLIDVDSSIPVWFQSIVITPVSQDLWDYEEDNDQDYENINGELINDVISILENGLIVPWFIDTEFKTGNIMNNYDFINELHDILNADIYGDIRNLDISYFNLWEDLPLYLIKSINAINSNENGYEDTNINISVHKKIDALNFSCSNYSFNENEFDLIDDSITERNEILSFSQRIFSVDKDIITPIYVMGIESLKTFFSGTLKERCDYFMTDNKSIIEIFLHSIFVDDGSCSIINIAKMLIQDVVDSNIWKEAEMQIDNEVAQYLNGMICMIKCYIQVLKDKFNDRDLK</sequence>